<organism evidence="3 4">
    <name type="scientific">Halarchaeum grantii</name>
    <dbReference type="NCBI Taxonomy" id="1193105"/>
    <lineage>
        <taxon>Archaea</taxon>
        <taxon>Methanobacteriati</taxon>
        <taxon>Methanobacteriota</taxon>
        <taxon>Stenosarchaea group</taxon>
        <taxon>Halobacteria</taxon>
        <taxon>Halobacteriales</taxon>
        <taxon>Halobacteriaceae</taxon>
    </lineage>
</organism>
<comment type="caution">
    <text evidence="3">The sequence shown here is derived from an EMBL/GenBank/DDBJ whole genome shotgun (WGS) entry which is preliminary data.</text>
</comment>
<feature type="domain" description="Glycosyl hydrolase family 13 catalytic" evidence="2">
    <location>
        <begin position="232"/>
        <end position="551"/>
    </location>
</feature>
<accession>A0A830FE08</accession>
<dbReference type="SMART" id="SM00642">
    <property type="entry name" value="Aamy"/>
    <property type="match status" value="1"/>
</dbReference>
<dbReference type="Pfam" id="PF00128">
    <property type="entry name" value="Alpha-amylase"/>
    <property type="match status" value="1"/>
</dbReference>
<dbReference type="GO" id="GO:0009313">
    <property type="term" value="P:oligosaccharide catabolic process"/>
    <property type="evidence" value="ECO:0007669"/>
    <property type="project" value="TreeGrafter"/>
</dbReference>
<name>A0A830FE08_9EURY</name>
<dbReference type="RefSeq" id="WP_188883714.1">
    <property type="nucleotide sequence ID" value="NZ_BMPF01000003.1"/>
</dbReference>
<dbReference type="Gene3D" id="3.20.20.80">
    <property type="entry name" value="Glycosidases"/>
    <property type="match status" value="1"/>
</dbReference>
<evidence type="ECO:0000259" key="2">
    <source>
        <dbReference type="SMART" id="SM00642"/>
    </source>
</evidence>
<proteinExistence type="predicted"/>
<dbReference type="PANTHER" id="PTHR10357:SF179">
    <property type="entry name" value="NEUTRAL AND BASIC AMINO ACID TRANSPORT PROTEIN RBAT"/>
    <property type="match status" value="1"/>
</dbReference>
<dbReference type="OrthoDB" id="34423at2157"/>
<feature type="compositionally biased region" description="Basic and acidic residues" evidence="1">
    <location>
        <begin position="106"/>
        <end position="126"/>
    </location>
</feature>
<evidence type="ECO:0000313" key="4">
    <source>
        <dbReference type="Proteomes" id="UP000628840"/>
    </source>
</evidence>
<dbReference type="InterPro" id="IPR017853">
    <property type="entry name" value="GH"/>
</dbReference>
<evidence type="ECO:0000313" key="3">
    <source>
        <dbReference type="EMBL" id="GGL37332.1"/>
    </source>
</evidence>
<protein>
    <recommendedName>
        <fullName evidence="2">Glycosyl hydrolase family 13 catalytic domain-containing protein</fullName>
    </recommendedName>
</protein>
<dbReference type="SUPFAM" id="SSF51445">
    <property type="entry name" value="(Trans)glycosidases"/>
    <property type="match status" value="1"/>
</dbReference>
<feature type="region of interest" description="Disordered" evidence="1">
    <location>
        <begin position="74"/>
        <end position="126"/>
    </location>
</feature>
<sequence>MDHVGPPRFVSVGDTVELAPWDPDPAASYRWSLERAPADAAVALADRPVQQVTVEAPGTYVFALDAPSGTHRQTVRCFSASGERGTRAPPGRSGGARDAPGDSDADYPHAERGDARGRPRIRLDGHREGDDVVITATPRAHPESGESAADLDVVFALDDRDALSADAATVEGRELRVPASAIERRERVHAVAVGESGHSVADAVAITREGNAVSVERRYDAPDWAADAAYYEVYVRTFAPDAAHGETLAAITERLDHLADLGVDAVWLTPVLANDDAPHGYNITDFFAIAPDLGERADYERLVEEAHARDMKVLFDLVLNHTGREHPFFRDAYGNPESPYRNWYDWQESGEPETYFDWELIANLDYGTLDVRRHLLDAVDEWAPLVDGFRCDMAWAVPDGFWREVRARVKDHDSAFLLLDETIPYIPNFHEGMFDVHFDSTTYASLRSVGRGDAPASAVLDAVESRRESGFPDHARFLLYMENHDETRYRVECGRPASLAAAGVLCTLPGAPLVYAGQELGQLGRRDAVVWDPEHTDDALLAHYRRLLGVRREMPALAAGGDLRRLDYEVVEGDAERVVAYGRVAPDATAGDSGGDPRDADAAVVLCNFAEGRATVSLDVDTAAVDVVTGDALGGGGAVTVEDVVVLPTTPDALAARAAPPGERL</sequence>
<dbReference type="GO" id="GO:0004556">
    <property type="term" value="F:alpha-amylase activity"/>
    <property type="evidence" value="ECO:0007669"/>
    <property type="project" value="TreeGrafter"/>
</dbReference>
<gene>
    <name evidence="3" type="ORF">GCM10009037_21090</name>
</gene>
<reference evidence="3 4" key="1">
    <citation type="journal article" date="2019" name="Int. J. Syst. Evol. Microbiol.">
        <title>The Global Catalogue of Microorganisms (GCM) 10K type strain sequencing project: providing services to taxonomists for standard genome sequencing and annotation.</title>
        <authorList>
            <consortium name="The Broad Institute Genomics Platform"/>
            <consortium name="The Broad Institute Genome Sequencing Center for Infectious Disease"/>
            <person name="Wu L."/>
            <person name="Ma J."/>
        </authorList>
    </citation>
    <scope>NUCLEOTIDE SEQUENCE [LARGE SCALE GENOMIC DNA]</scope>
    <source>
        <strain evidence="3 4">JCM 19585</strain>
    </source>
</reference>
<dbReference type="NCBIfam" id="NF041321">
    <property type="entry name" value="Alpha-amyl_MalA_Halo"/>
    <property type="match status" value="1"/>
</dbReference>
<dbReference type="PANTHER" id="PTHR10357">
    <property type="entry name" value="ALPHA-AMYLASE FAMILY MEMBER"/>
    <property type="match status" value="1"/>
</dbReference>
<dbReference type="AlphaFoldDB" id="A0A830FE08"/>
<keyword evidence="4" id="KW-1185">Reference proteome</keyword>
<evidence type="ECO:0000256" key="1">
    <source>
        <dbReference type="SAM" id="MobiDB-lite"/>
    </source>
</evidence>
<dbReference type="Proteomes" id="UP000628840">
    <property type="component" value="Unassembled WGS sequence"/>
</dbReference>
<dbReference type="InterPro" id="IPR053556">
    <property type="entry name" value="GH13_alpha-amylase"/>
</dbReference>
<dbReference type="CDD" id="cd11313">
    <property type="entry name" value="AmyAc_arch_bac_AmyA"/>
    <property type="match status" value="1"/>
</dbReference>
<dbReference type="InterPro" id="IPR006047">
    <property type="entry name" value="GH13_cat_dom"/>
</dbReference>
<dbReference type="EMBL" id="BMPF01000003">
    <property type="protein sequence ID" value="GGL37332.1"/>
    <property type="molecule type" value="Genomic_DNA"/>
</dbReference>